<dbReference type="NCBIfam" id="TIGR03696">
    <property type="entry name" value="Rhs_assc_core"/>
    <property type="match status" value="1"/>
</dbReference>
<dbReference type="KEGG" id="ahel:Q31a_27570"/>
<dbReference type="Proteomes" id="UP000318017">
    <property type="component" value="Chromosome"/>
</dbReference>
<reference evidence="5 6" key="1">
    <citation type="submission" date="2019-02" db="EMBL/GenBank/DDBJ databases">
        <title>Deep-cultivation of Planctomycetes and their phenomic and genomic characterization uncovers novel biology.</title>
        <authorList>
            <person name="Wiegand S."/>
            <person name="Jogler M."/>
            <person name="Boedeker C."/>
            <person name="Pinto D."/>
            <person name="Vollmers J."/>
            <person name="Rivas-Marin E."/>
            <person name="Kohn T."/>
            <person name="Peeters S.H."/>
            <person name="Heuer A."/>
            <person name="Rast P."/>
            <person name="Oberbeckmann S."/>
            <person name="Bunk B."/>
            <person name="Jeske O."/>
            <person name="Meyerdierks A."/>
            <person name="Storesund J.E."/>
            <person name="Kallscheuer N."/>
            <person name="Luecker S."/>
            <person name="Lage O.M."/>
            <person name="Pohl T."/>
            <person name="Merkel B.J."/>
            <person name="Hornburger P."/>
            <person name="Mueller R.-W."/>
            <person name="Bruemmer F."/>
            <person name="Labrenz M."/>
            <person name="Spormann A.M."/>
            <person name="Op den Camp H."/>
            <person name="Overmann J."/>
            <person name="Amann R."/>
            <person name="Jetten M.S.M."/>
            <person name="Mascher T."/>
            <person name="Medema M.H."/>
            <person name="Devos D.P."/>
            <person name="Kaster A.-K."/>
            <person name="Ovreas L."/>
            <person name="Rohde M."/>
            <person name="Galperin M.Y."/>
            <person name="Jogler C."/>
        </authorList>
    </citation>
    <scope>NUCLEOTIDE SEQUENCE [LARGE SCALE GENOMIC DNA]</scope>
    <source>
        <strain evidence="5 6">Q31a</strain>
    </source>
</reference>
<keyword evidence="2" id="KW-0677">Repeat</keyword>
<dbReference type="Gene3D" id="2.180.10.10">
    <property type="entry name" value="RHS repeat-associated core"/>
    <property type="match status" value="3"/>
</dbReference>
<proteinExistence type="predicted"/>
<keyword evidence="1" id="KW-0732">Signal</keyword>
<dbReference type="InterPro" id="IPR031325">
    <property type="entry name" value="RHS_repeat"/>
</dbReference>
<organism evidence="5 6">
    <name type="scientific">Aureliella helgolandensis</name>
    <dbReference type="NCBI Taxonomy" id="2527968"/>
    <lineage>
        <taxon>Bacteria</taxon>
        <taxon>Pseudomonadati</taxon>
        <taxon>Planctomycetota</taxon>
        <taxon>Planctomycetia</taxon>
        <taxon>Pirellulales</taxon>
        <taxon>Pirellulaceae</taxon>
        <taxon>Aureliella</taxon>
    </lineage>
</organism>
<dbReference type="Pfam" id="PF20148">
    <property type="entry name" value="DUF6531"/>
    <property type="match status" value="1"/>
</dbReference>
<keyword evidence="3" id="KW-1015">Disulfide bond</keyword>
<dbReference type="Pfam" id="PF13385">
    <property type="entry name" value="Laminin_G_3"/>
    <property type="match status" value="1"/>
</dbReference>
<dbReference type="GO" id="GO:0005509">
    <property type="term" value="F:calcium ion binding"/>
    <property type="evidence" value="ECO:0007669"/>
    <property type="project" value="InterPro"/>
</dbReference>
<dbReference type="PANTHER" id="PTHR46580">
    <property type="entry name" value="SENSOR KINASE-RELATED"/>
    <property type="match status" value="1"/>
</dbReference>
<feature type="domain" description="Cadherin" evidence="4">
    <location>
        <begin position="1686"/>
        <end position="1759"/>
    </location>
</feature>
<protein>
    <submittedName>
        <fullName evidence="5">tRNA(Glu)-specific nuclease WapA</fullName>
        <ecNumber evidence="5">3.1.-.-</ecNumber>
    </submittedName>
</protein>
<dbReference type="InterPro" id="IPR015919">
    <property type="entry name" value="Cadherin-like_sf"/>
</dbReference>
<dbReference type="Pfam" id="PF05345">
    <property type="entry name" value="He_PIG"/>
    <property type="match status" value="5"/>
</dbReference>
<keyword evidence="6" id="KW-1185">Reference proteome</keyword>
<keyword evidence="5" id="KW-0378">Hydrolase</keyword>
<dbReference type="InterPro" id="IPR002126">
    <property type="entry name" value="Cadherin-like_dom"/>
</dbReference>
<sequence length="4560" mass="487576">MPRLSASRICQRLTSLRREGLFKKKTRRAASRVTRFEQLEHRRVLAAAIWHNVSNRLNVNGDSGGFVSPLDALLVINELNGRNISDPLSGVLPKQVESTDGVGYLDVSCDGYVAPIDALLVIDYLNAQGSEEPRGALELGTGLYPALACSPQLQEQTQFATEFVREFTLPNDSTALRISFQAPEFDLESRRSIRDAFEIEVTDFQGNPLSFPYSSGRDAVYNWSEDLEPVFGAGVSTTTEPSGADSTATINLSGLAAGTQVRVTTRLVNNDGDDDTSTLIRGFEFVDALLPAPEGVSASSQSTRELAPLDFSKLQDLSGSFAASYGRTSLAGDNTELVTELMVTNLSSQAVTGRLLVAIDNVSELDVHAMHPDGFLQDGRPYFDLTSEMDGQPLAPGASIRSREIRFLNESGDRFSYKLSTLGTLNVAPSGFSSTPVDSIEAGNEYRYAAHATDPDGQTLTYSMLVGPERATIDPATGVLQWSTDQADIGSHRITLRATDPFGLYVEQSYTITVHATLQNRPPNFVSDPVTEAIASSGFEITTVATGAGPAGVSVINGFRGPGLVTLNAGDQSLSQIDSLGNDLFDLPIRVSVGEPAPTGQVLRSGYSVDVGLPAFESTFDRNAISGMDQADLNGDGTLDLVVSGLVFDWLPTQTYQQLINVTLGNPDGTFGEAITVGELPAKGNSKYSTLRVADFDNDGDFDILTTDGETSTMHFLRGNGQGDFADAVSTTLTTNLYNFKSVDLDQDGNLDLVGMSNTQKELGYMLGRGDGTFDDFVTVYGDPAGPLISSYFGPARNYAVADMDGDGDRDIVLGDFGELSITVMSNDGALGFSVAATLDAVNPFYPYASPGPPKQMFAVFLGDFNGDSHEDIAYGSLYGSSSRSGGLGVYLGDGSGTNFTYQDGADAIVNFPDNAAGNGDPVDIDNDGDLDIVVASSRGGTGSAGQMPSVLINRGDGTFTTTNLTLPAFGESSYAFTNNESNAKGVLVGDYNQDGLLDISTYRSHIGGSFASVTVILADQPGVFASSSTLHSDFLVNSPKAFYEAGDFNNDGIVDLWAPSYQGISRTWLGRGHGTFDDPFPATPSIGNEFLTSGTVEDFNQDGILDVFWNGHNGVQGGPAPRYLAALGNGDGTFEITFQESSGGRQPAWSDFNGDGYLDFASSNTTADGVQVFLYDVDNPGTWVFDNEILYSDLGPGATGHGYTMSVDDFDQDGKSDIGVVARLTDEPFRLVVYPGLGDGTFTTPVSTFIAEAATDYTSTSWMTTGDFNEDGIPDVAVYEYYSISVHLGVGDGTFGRTDIYPAWRTANLETQLFVRDINHDGHDDVLFTDVQGSQSLGILLGNGDGSFQDRIAYDVPNSYGAISFGDFDNDGREDVVANGQTLGNFATILNGARQRLTDIVSVDLNGDGNDDVLATNTDNSRVKWFLGDNLGNLNRQPDLFTDFGPVALTVFDLDQNGVTEIVTANRSARSISIFSGGVDNWTRNDIAVGRAPVDVLSGFVNDDDSSDLLVIDEVNNALWVLMGNGDITFNEPVAVPLGDRPNDFLLADVSADGNNDVVLSLPDSNRIMILPGDGLGGFDAPQYVALSGSPSALAAVDFNDDGNLDLSATLGDLNQVAIIYGRGGNQFARPQLITVGDNPVAMSAEDADGDGRIDLIVSNQGDDTVSVIYNRFDPNEVYRYDADAVDPDGDPLTYAIVDGPGGLIINGETGALLWAASPDQVGEHSVTISADDGRGGVATQTYKIDVQPARENATPLFATQAETTIGANEVFTYQATALDSDNDAIRYRLLDGPAGATIDPTTGLVTWDGRGEARKFTEFGENGSIRVAADESYQTPSVTVDGWFNIHTLTASNGAALLFSQQNGPGYAYYLRLLGNDRIQFTSRFDSGSIDYRAPFVQETDRWYHIALTIDDASHTATIYVDGEVVGETALPSSIQYASDDPLVLTGGQSTVDNFRVWSVARSQAEIQQGMAEQYDDNPLVTLDYRFDNSTSYSAYDSSQYGNAGYLTGAVPQQTVGLTVAGERSFTISVEDGRGGFDTQTFVSEVLPELRGSIVGHLFEDLNGDGDQDDGSEDTVPAEPSLENWHLYIDTNGNAYPDPGELQTLTDADGNYRFDDLLPGEYPVRVSPVAAYEVPIDATNVTASANTETAFDSAIEQLTLSHVRGRLETASGDAIAYWKAFADIDGDGTRGENEPLATSDRNGNYALTGLDAGNYTIRADVPPGWADAAGRDGLTVTLAADEVLSGNDFVLQPTNTSVTGGVHFVTTPGSSIEARQTFRYASVAIGIADEAIVYDLSLAPDGMTIDPNKGLVAWRPTIDQVGEHLVILRATNASGSISLHDFYLDVTAPNTPPAIVAPSSGIGSLPVLTSLANVGLSYVYDIIAQDAESTELTYALTQSPAGATIDPVSGRLNWLPAASAVGPHDFIVEVTDEAGATTTATWTVDVLDTTPTVLPLRITLPRLTATVTADYFSRISATDQLGRPVSWAIISGPESLTLAADGTLNWKPAASQLGEQTVEVTATTADNNTQTVSLTIEVIGFALNASPDIASEPITSVALGQGFVYDVMVSDADHDIFAFTLLEAPVGMSVHPTLGTIRWTPAADQLGESDVLIQVSDPSGATDEQTFKLKVSRFGGPPRLVSVPLTEAAVGTAFLYSVGAVDREGDPLTYALLAAPEGMTISETTGEVSWTPTVDQLGEQDLVIQVSDGIGGAVTQAFVIRVAAGRANSPPIISSTAGRFGSVGTAYSYTLAASDPESTAINFSVGRGPDGLTVDASAGVVTWTPTAAQVGQHVVTLIATDAGGASAVESYELDILAANTVPVINSSAPAEVAAGAEFRYDVLASDADLDQLLFELIDAPTGVTIDRFGRVRWQTKVPLIGSHDFKVQVSDPRGGQIVQDFTLDVIEDSVAPKLSAIVFPGESPVGNKPWGTQFRVFVRAIDNVAIASLTLKANGQDIPLDAAGTAEFRFDKWGFSTITATATAIDTNGNITTKTNTFAYDFPEGWDGQGGDEVPTALITSPADSAAVTGMVSIVGTASHDDFAAYKLSYRHVDESSFTEFFESITPVTNGELGVWDTSLLLNDEYVIRLQVVTTDAVVNVTEHHVGLAGELKLGNFRLSFTDMVIPVAGIPLEITRIYDTLQADREGDFGYGWRLEYRNTDLRVGLPKSGLEDIGIYSALRAGVKVYLNVPGQGRQGFTFNPDIRVLPGWGGNNLVLARPRFTPDPGVTSTLSTGVSQYLHVNEQGELYAPGGIPYNPASPDFGGAYVLTTRDGIAYRVDGASGKLNSATDRNGNRIVFSDNEILGDGLGVNVRIERDSRGRITKITNQDDSTLQYGYAEGNLVSATDANGNVVKFTYNNVVEHYLEEIVDPLDRPITRLSYDQNGRVERIIDVNGNATTILVDPGNATQVVTDALGQTEFFEYNEFGSVQSYVDGIGNVTSYQYDSGGRLVETTDALGNSSRIEREVSGRPISIMLPNGAMTVYQYDHSGNRTSIVDPLGNRTEMQYDDRGNLTSIAQEDRTHSFAYDNRGRLTVETDARGFVVVRGYDVAGNVVAQTNPEGLVSNMVYNSLGRVTATSSEVTLGGQQVSLQESNVFDRNGNRIFATDVFGAKTTFEYTASNQVSAILNADGNRFELSGFDNSVPELATTPTGETVSTTFDAIGQAVSMQNTVGGAESYRYDASGNLVERILPPAVDGGGSEVQRFQYDAVGNLIAIADSSGGTRYEYDTVGNRTSQIDAAGNRTAFRYDLVGRISEVVDAGGGTAQINRNAFGEIESVVYPDGGDVQSQYDKGGNLVQSIDATGNVHRFEYDGESRLVRTIGPDGAINEYDYNALGGLVRHTNPLGESTLFERDGAGRILQLTMPTGETSEFRYTIGGQLESRTDFEGITTSYSYDLAGNLDRIQSSNGDSYAYQVSAEENTIVVEHPGGSETYRYDDRNRLVSHTNANGHVVNYIYDQASRVTRLVTETGFIQYEYNLDSSIASVSDGTTTVSLDYDTRGNLIAKKFSSGTSEYNTYDTRNRLLTRSVVNGEGLEVIRLSHEYDSFGNVLVRETLIDGEAATETFEYDENVFLIRWQRIDSDGVEGISWEYDDAGNRVREVRSDGEIVEYTYDESNRLVERQGAHVDSYTYNENGSLIQTERDAQQYETFEWNPLGQLLLYERLEPGNQTTIQYEYDHVGNRIATTVDGERSEHVHALGADLPVLLETRDANSGRHTTYVDAGGLLWQSDDQGATNFYHTDLVDSVIGLTDLSGQVVNLYSYDPYGNELDATVTQPNPFTFAGGYQDIPDGPIQMRARHYDRKTGRFVSVDPNNGTIEDPFSLHRYIYGRNNPVAFSDPSGRTTSFTEVAVASGIIGGLAAIGTGVAGYVTSRYFDTVDWSGTSFAGTFDPKASDIAPGTGPIGTSVGLQLNVMHTENGPNPNGDNTYDTYVRAASGTIIAGISAGPNFSWPASFTIGGFEVSVARFFATPSFPSLALAGPYLLVGQTTTVLGAGYTLGSTLIMGFGIGNADGWSDDLIASMWSPVVPTGGFQISITGGVSIPLYDSNLDGEAD</sequence>
<dbReference type="InterPro" id="IPR006530">
    <property type="entry name" value="YD"/>
</dbReference>
<evidence type="ECO:0000256" key="1">
    <source>
        <dbReference type="ARBA" id="ARBA00022729"/>
    </source>
</evidence>
<evidence type="ECO:0000313" key="6">
    <source>
        <dbReference type="Proteomes" id="UP000318017"/>
    </source>
</evidence>
<dbReference type="SUPFAM" id="SSF117074">
    <property type="entry name" value="Hypothetical protein PA1324"/>
    <property type="match status" value="2"/>
</dbReference>
<dbReference type="InterPro" id="IPR028994">
    <property type="entry name" value="Integrin_alpha_N"/>
</dbReference>
<name>A0A518G776_9BACT</name>
<dbReference type="InterPro" id="IPR006644">
    <property type="entry name" value="Cadg"/>
</dbReference>
<dbReference type="PANTHER" id="PTHR46580:SF4">
    <property type="entry name" value="ATP_GTP-BINDING PROTEIN"/>
    <property type="match status" value="1"/>
</dbReference>
<dbReference type="GO" id="GO:0000272">
    <property type="term" value="P:polysaccharide catabolic process"/>
    <property type="evidence" value="ECO:0007669"/>
    <property type="project" value="InterPro"/>
</dbReference>
<dbReference type="InterPro" id="IPR056823">
    <property type="entry name" value="TEN-like_YD-shell"/>
</dbReference>
<dbReference type="InterPro" id="IPR013320">
    <property type="entry name" value="ConA-like_dom_sf"/>
</dbReference>
<dbReference type="GO" id="GO:0004553">
    <property type="term" value="F:hydrolase activity, hydrolyzing O-glycosyl compounds"/>
    <property type="evidence" value="ECO:0007669"/>
    <property type="project" value="InterPro"/>
</dbReference>
<dbReference type="EMBL" id="CP036298">
    <property type="protein sequence ID" value="QDV24439.1"/>
    <property type="molecule type" value="Genomic_DNA"/>
</dbReference>
<dbReference type="PROSITE" id="PS50268">
    <property type="entry name" value="CADHERIN_2"/>
    <property type="match status" value="1"/>
</dbReference>
<dbReference type="InterPro" id="IPR013783">
    <property type="entry name" value="Ig-like_fold"/>
</dbReference>
<dbReference type="Pfam" id="PF25023">
    <property type="entry name" value="TEN_YD-shell"/>
    <property type="match status" value="3"/>
</dbReference>
<dbReference type="Pfam" id="PF17963">
    <property type="entry name" value="Big_9"/>
    <property type="match status" value="1"/>
</dbReference>
<evidence type="ECO:0000259" key="4">
    <source>
        <dbReference type="PROSITE" id="PS50268"/>
    </source>
</evidence>
<dbReference type="Gene3D" id="2.130.10.130">
    <property type="entry name" value="Integrin alpha, N-terminal"/>
    <property type="match status" value="3"/>
</dbReference>
<dbReference type="NCBIfam" id="TIGR01643">
    <property type="entry name" value="YD_repeat_2x"/>
    <property type="match status" value="9"/>
</dbReference>
<evidence type="ECO:0000256" key="2">
    <source>
        <dbReference type="ARBA" id="ARBA00022737"/>
    </source>
</evidence>
<dbReference type="SMART" id="SM00736">
    <property type="entry name" value="CADG"/>
    <property type="match status" value="4"/>
</dbReference>
<dbReference type="GO" id="GO:0007156">
    <property type="term" value="P:homophilic cell adhesion via plasma membrane adhesion molecules"/>
    <property type="evidence" value="ECO:0007669"/>
    <property type="project" value="InterPro"/>
</dbReference>
<dbReference type="InterPro" id="IPR045351">
    <property type="entry name" value="DUF6531"/>
</dbReference>
<dbReference type="Gene3D" id="2.60.120.200">
    <property type="match status" value="1"/>
</dbReference>
<dbReference type="SUPFAM" id="SSF49899">
    <property type="entry name" value="Concanavalin A-like lectins/glucanases"/>
    <property type="match status" value="1"/>
</dbReference>
<dbReference type="SMART" id="SM00560">
    <property type="entry name" value="LamGL"/>
    <property type="match status" value="1"/>
</dbReference>
<dbReference type="RefSeq" id="WP_145078096.1">
    <property type="nucleotide sequence ID" value="NZ_CP036298.1"/>
</dbReference>
<dbReference type="Gene3D" id="2.60.40.10">
    <property type="entry name" value="Immunoglobulins"/>
    <property type="match status" value="10"/>
</dbReference>
<evidence type="ECO:0000256" key="3">
    <source>
        <dbReference type="ARBA" id="ARBA00023157"/>
    </source>
</evidence>
<dbReference type="OrthoDB" id="291501at2"/>
<dbReference type="InterPro" id="IPR002105">
    <property type="entry name" value="Dockerin_1_rpt"/>
</dbReference>
<dbReference type="SUPFAM" id="SSF69318">
    <property type="entry name" value="Integrin alpha N-terminal domain"/>
    <property type="match status" value="3"/>
</dbReference>
<dbReference type="SUPFAM" id="SSF49313">
    <property type="entry name" value="Cadherin-like"/>
    <property type="match status" value="7"/>
</dbReference>
<dbReference type="InterPro" id="IPR006558">
    <property type="entry name" value="LamG-like"/>
</dbReference>
<dbReference type="GO" id="GO:0016020">
    <property type="term" value="C:membrane"/>
    <property type="evidence" value="ECO:0007669"/>
    <property type="project" value="InterPro"/>
</dbReference>
<dbReference type="Pfam" id="PF00404">
    <property type="entry name" value="Dockerin_1"/>
    <property type="match status" value="1"/>
</dbReference>
<accession>A0A518G776</accession>
<dbReference type="InterPro" id="IPR022385">
    <property type="entry name" value="Rhs_assc_core"/>
</dbReference>
<gene>
    <name evidence="5" type="primary">wapA_1</name>
    <name evidence="5" type="ORF">Q31a_27570</name>
</gene>
<dbReference type="InterPro" id="IPR013517">
    <property type="entry name" value="FG-GAP"/>
</dbReference>
<dbReference type="Pfam" id="PF05593">
    <property type="entry name" value="RHS_repeat"/>
    <property type="match status" value="4"/>
</dbReference>
<evidence type="ECO:0000313" key="5">
    <source>
        <dbReference type="EMBL" id="QDV24439.1"/>
    </source>
</evidence>
<dbReference type="EC" id="3.1.-.-" evidence="5"/>
<dbReference type="Pfam" id="PF13517">
    <property type="entry name" value="FG-GAP_3"/>
    <property type="match status" value="8"/>
</dbReference>